<proteinExistence type="predicted"/>
<organism evidence="3 4">
    <name type="scientific">Pseudoalteromonas fenneropenaei</name>
    <dbReference type="NCBI Taxonomy" id="1737459"/>
    <lineage>
        <taxon>Bacteria</taxon>
        <taxon>Pseudomonadati</taxon>
        <taxon>Pseudomonadota</taxon>
        <taxon>Gammaproteobacteria</taxon>
        <taxon>Alteromonadales</taxon>
        <taxon>Pseudoalteromonadaceae</taxon>
        <taxon>Pseudoalteromonas</taxon>
    </lineage>
</organism>
<evidence type="ECO:0000313" key="3">
    <source>
        <dbReference type="EMBL" id="MFC3033532.1"/>
    </source>
</evidence>
<protein>
    <submittedName>
        <fullName evidence="3">Substrate-binding periplasmic protein</fullName>
    </submittedName>
</protein>
<dbReference type="Proteomes" id="UP001595453">
    <property type="component" value="Unassembled WGS sequence"/>
</dbReference>
<feature type="signal peptide" evidence="1">
    <location>
        <begin position="1"/>
        <end position="18"/>
    </location>
</feature>
<sequence>MKWLIGSMLLLGSCWTWSATPVVYVAKEQRVQYDRDLYLFEVLALALNAANYPANIEPIQVHPHQQRTLMMLAQGKVDVHWSMTSPERELLATAIKVPLFKGYIGKRVLLVNRDQLERFSHIRTLNDLKTLLAVQGHDWPDTKILAHNDLAVRPIAKYPAMFAMVAAHQADYFPRSFIEAASELQSFKQYPLAIVPNLYLSYPTAFYFFVNKGKPELAEALEKGLAIIQADGRFDALFERYFAQSLAALPLKEAIELPLQNPFFSD</sequence>
<evidence type="ECO:0000256" key="1">
    <source>
        <dbReference type="SAM" id="SignalP"/>
    </source>
</evidence>
<dbReference type="Pfam" id="PF00497">
    <property type="entry name" value="SBP_bac_3"/>
    <property type="match status" value="1"/>
</dbReference>
<evidence type="ECO:0000313" key="4">
    <source>
        <dbReference type="Proteomes" id="UP001595453"/>
    </source>
</evidence>
<dbReference type="RefSeq" id="WP_377125104.1">
    <property type="nucleotide sequence ID" value="NZ_JBHRSD010000023.1"/>
</dbReference>
<evidence type="ECO:0000259" key="2">
    <source>
        <dbReference type="SMART" id="SM00062"/>
    </source>
</evidence>
<feature type="domain" description="Solute-binding protein family 3/N-terminal" evidence="2">
    <location>
        <begin position="20"/>
        <end position="245"/>
    </location>
</feature>
<dbReference type="SMART" id="SM00062">
    <property type="entry name" value="PBPb"/>
    <property type="match status" value="1"/>
</dbReference>
<comment type="caution">
    <text evidence="3">The sequence shown here is derived from an EMBL/GenBank/DDBJ whole genome shotgun (WGS) entry which is preliminary data.</text>
</comment>
<dbReference type="InterPro" id="IPR001638">
    <property type="entry name" value="Solute-binding_3/MltF_N"/>
</dbReference>
<keyword evidence="4" id="KW-1185">Reference proteome</keyword>
<keyword evidence="1" id="KW-0732">Signal</keyword>
<accession>A0ABV7CLY1</accession>
<name>A0ABV7CLY1_9GAMM</name>
<reference evidence="4" key="1">
    <citation type="journal article" date="2019" name="Int. J. Syst. Evol. Microbiol.">
        <title>The Global Catalogue of Microorganisms (GCM) 10K type strain sequencing project: providing services to taxonomists for standard genome sequencing and annotation.</title>
        <authorList>
            <consortium name="The Broad Institute Genomics Platform"/>
            <consortium name="The Broad Institute Genome Sequencing Center for Infectious Disease"/>
            <person name="Wu L."/>
            <person name="Ma J."/>
        </authorList>
    </citation>
    <scope>NUCLEOTIDE SEQUENCE [LARGE SCALE GENOMIC DNA]</scope>
    <source>
        <strain evidence="4">KCTC 42730</strain>
    </source>
</reference>
<dbReference type="EMBL" id="JBHRSD010000023">
    <property type="protein sequence ID" value="MFC3033532.1"/>
    <property type="molecule type" value="Genomic_DNA"/>
</dbReference>
<feature type="chain" id="PRO_5046287545" evidence="1">
    <location>
        <begin position="19"/>
        <end position="266"/>
    </location>
</feature>
<dbReference type="Gene3D" id="3.40.190.10">
    <property type="entry name" value="Periplasmic binding protein-like II"/>
    <property type="match status" value="2"/>
</dbReference>
<dbReference type="SUPFAM" id="SSF53850">
    <property type="entry name" value="Periplasmic binding protein-like II"/>
    <property type="match status" value="1"/>
</dbReference>
<gene>
    <name evidence="3" type="ORF">ACFOEE_13475</name>
</gene>